<evidence type="ECO:0000256" key="11">
    <source>
        <dbReference type="SAM" id="MobiDB-lite"/>
    </source>
</evidence>
<evidence type="ECO:0000256" key="9">
    <source>
        <dbReference type="ARBA" id="ARBA00023235"/>
    </source>
</evidence>
<dbReference type="InterPro" id="IPR015943">
    <property type="entry name" value="WD40/YVTN_repeat-like_dom_sf"/>
</dbReference>
<dbReference type="FunFam" id="1.20.120.1150:FF:000002">
    <property type="entry name" value="Serine/threonine-protein phosphatase 2A activator"/>
    <property type="match status" value="1"/>
</dbReference>
<name>A0AAD5SUI1_9FUNG</name>
<dbReference type="Proteomes" id="UP001211907">
    <property type="component" value="Unassembled WGS sequence"/>
</dbReference>
<comment type="subcellular location">
    <subcellularLocation>
        <location evidence="2">Cytoplasm</location>
    </subcellularLocation>
</comment>
<dbReference type="Gene3D" id="1.20.120.1150">
    <property type="match status" value="1"/>
</dbReference>
<evidence type="ECO:0000256" key="2">
    <source>
        <dbReference type="ARBA" id="ARBA00004496"/>
    </source>
</evidence>
<reference evidence="12" key="1">
    <citation type="submission" date="2020-05" db="EMBL/GenBank/DDBJ databases">
        <title>Phylogenomic resolution of chytrid fungi.</title>
        <authorList>
            <person name="Stajich J.E."/>
            <person name="Amses K."/>
            <person name="Simmons R."/>
            <person name="Seto K."/>
            <person name="Myers J."/>
            <person name="Bonds A."/>
            <person name="Quandt C.A."/>
            <person name="Barry K."/>
            <person name="Liu P."/>
            <person name="Grigoriev I."/>
            <person name="Longcore J.E."/>
            <person name="James T.Y."/>
        </authorList>
    </citation>
    <scope>NUCLEOTIDE SEQUENCE</scope>
    <source>
        <strain evidence="12">JEL0513</strain>
    </source>
</reference>
<evidence type="ECO:0000256" key="8">
    <source>
        <dbReference type="ARBA" id="ARBA00023110"/>
    </source>
</evidence>
<proteinExistence type="inferred from homology"/>
<dbReference type="PANTHER" id="PTHR10012:SF0">
    <property type="entry name" value="SERINE_THREONINE-PROTEIN PHOSPHATASE 2A ACTIVATOR"/>
    <property type="match status" value="1"/>
</dbReference>
<keyword evidence="6 10" id="KW-0853">WD repeat</keyword>
<dbReference type="EC" id="5.2.1.8" evidence="4"/>
<evidence type="ECO:0000313" key="12">
    <source>
        <dbReference type="EMBL" id="KAJ3105800.1"/>
    </source>
</evidence>
<accession>A0AAD5SUI1</accession>
<dbReference type="CDD" id="cd04087">
    <property type="entry name" value="PTPA"/>
    <property type="match status" value="1"/>
</dbReference>
<dbReference type="PANTHER" id="PTHR10012">
    <property type="entry name" value="SERINE/THREONINE-PROTEIN PHOSPHATASE 2A REGULATORY SUBUNIT B"/>
    <property type="match status" value="1"/>
</dbReference>
<keyword evidence="8" id="KW-0697">Rotamase</keyword>
<dbReference type="Gene3D" id="2.130.10.10">
    <property type="entry name" value="YVTN repeat-like/Quinoprotein amine dehydrogenase"/>
    <property type="match status" value="1"/>
</dbReference>
<evidence type="ECO:0000256" key="5">
    <source>
        <dbReference type="ARBA" id="ARBA00022490"/>
    </source>
</evidence>
<dbReference type="InterPro" id="IPR043170">
    <property type="entry name" value="PTPA_C_lid"/>
</dbReference>
<dbReference type="SUPFAM" id="SSF50978">
    <property type="entry name" value="WD40 repeat-like"/>
    <property type="match status" value="1"/>
</dbReference>
<dbReference type="GO" id="GO:0007052">
    <property type="term" value="P:mitotic spindle organization"/>
    <property type="evidence" value="ECO:0007669"/>
    <property type="project" value="TreeGrafter"/>
</dbReference>
<keyword evidence="5" id="KW-0963">Cytoplasm</keyword>
<evidence type="ECO:0000256" key="6">
    <source>
        <dbReference type="ARBA" id="ARBA00022574"/>
    </source>
</evidence>
<comment type="catalytic activity">
    <reaction evidence="1">
        <text>[protein]-peptidylproline (omega=180) = [protein]-peptidylproline (omega=0)</text>
        <dbReference type="Rhea" id="RHEA:16237"/>
        <dbReference type="Rhea" id="RHEA-COMP:10747"/>
        <dbReference type="Rhea" id="RHEA-COMP:10748"/>
        <dbReference type="ChEBI" id="CHEBI:83833"/>
        <dbReference type="ChEBI" id="CHEBI:83834"/>
        <dbReference type="EC" id="5.2.1.8"/>
    </reaction>
</comment>
<evidence type="ECO:0000256" key="10">
    <source>
        <dbReference type="PROSITE-ProRule" id="PRU00221"/>
    </source>
</evidence>
<evidence type="ECO:0000256" key="4">
    <source>
        <dbReference type="ARBA" id="ARBA00013194"/>
    </source>
</evidence>
<gene>
    <name evidence="12" type="ORF">HK100_003817</name>
</gene>
<dbReference type="InterPro" id="IPR001680">
    <property type="entry name" value="WD40_rpt"/>
</dbReference>
<feature type="repeat" description="WD" evidence="10">
    <location>
        <begin position="249"/>
        <end position="291"/>
    </location>
</feature>
<dbReference type="GO" id="GO:0008160">
    <property type="term" value="F:protein tyrosine phosphatase activator activity"/>
    <property type="evidence" value="ECO:0007669"/>
    <property type="project" value="TreeGrafter"/>
</dbReference>
<dbReference type="SUPFAM" id="SSF140984">
    <property type="entry name" value="PTPA-like"/>
    <property type="match status" value="1"/>
</dbReference>
<dbReference type="InterPro" id="IPR037218">
    <property type="entry name" value="PTPA_sf"/>
</dbReference>
<dbReference type="PROSITE" id="PS50082">
    <property type="entry name" value="WD_REPEATS_2"/>
    <property type="match status" value="1"/>
</dbReference>
<dbReference type="PROSITE" id="PS00678">
    <property type="entry name" value="WD_REPEATS_1"/>
    <property type="match status" value="1"/>
</dbReference>
<dbReference type="SMART" id="SM00320">
    <property type="entry name" value="WD40"/>
    <property type="match status" value="5"/>
</dbReference>
<evidence type="ECO:0000256" key="3">
    <source>
        <dbReference type="ARBA" id="ARBA00011019"/>
    </source>
</evidence>
<dbReference type="GO" id="GO:0005634">
    <property type="term" value="C:nucleus"/>
    <property type="evidence" value="ECO:0007669"/>
    <property type="project" value="TreeGrafter"/>
</dbReference>
<protein>
    <recommendedName>
        <fullName evidence="4">peptidylprolyl isomerase</fullName>
        <ecNumber evidence="4">5.2.1.8</ecNumber>
    </recommendedName>
</protein>
<comment type="caution">
    <text evidence="12">The sequence shown here is derived from an EMBL/GenBank/DDBJ whole genome shotgun (WGS) entry which is preliminary data.</text>
</comment>
<dbReference type="EMBL" id="JADGJH010001983">
    <property type="protein sequence ID" value="KAJ3105800.1"/>
    <property type="molecule type" value="Genomic_DNA"/>
</dbReference>
<dbReference type="Pfam" id="PF00400">
    <property type="entry name" value="WD40"/>
    <property type="match status" value="2"/>
</dbReference>
<dbReference type="Pfam" id="PF03095">
    <property type="entry name" value="PTPA"/>
    <property type="match status" value="1"/>
</dbReference>
<dbReference type="InterPro" id="IPR004327">
    <property type="entry name" value="Phstyr_phstse_ac"/>
</dbReference>
<keyword evidence="9" id="KW-0413">Isomerase</keyword>
<dbReference type="GO" id="GO:0003755">
    <property type="term" value="F:peptidyl-prolyl cis-trans isomerase activity"/>
    <property type="evidence" value="ECO:0007669"/>
    <property type="project" value="UniProtKB-KW"/>
</dbReference>
<evidence type="ECO:0000256" key="7">
    <source>
        <dbReference type="ARBA" id="ARBA00022737"/>
    </source>
</evidence>
<sequence>MAVTGTTKAKANKATAGATNSFTTYAGDRLTRVKLLPAASAVSATSSFEFAVASTQTIRLYSATNASSNATITRPDAPWSASLKYSFSSSVFTASSSSSITDITPISPSLLAASSDNGTICLFSRSELTSSNRNEFSIASKTRVITNSSNSNSTTAASAAVTAIATSSVRGLLAAVSADATVTIFDPAVTANNLAHVVSFQNVDSAAISDIKWRSVNDVVVSTFAGRLAVLDTRSAANRPLSVAAYHDLRNDSVPLNCVAVHPTQNTTIATGNADGTAKIWDLRNTKEPEVKSFKIHSSDVWDLKFPLSNAFTLTTCSQDTTVANFTWNTAVDVDQMFSSKAMLYRTQGQHVVDAKSVARFVCGGSAVNSVDCHPDLALFVAVGDAGQMTDLMPVMGGTGNPHYTGTAADEPQIPATAISQWTGAFVEPVQAITNAAAMAAWGKAVGSEALGRILAVARALNAASVGRTNIVGETGDVGTTPVVAAIDALLLRLRGLVASNPPDPSRPRRYGDTAFRSWHDAMVAEADWHISSILQIGKIDNSLNPTDDTSSSTNNANSPNSLNNDPTIELKPYLLQSFGHRSRLDYGSGHELSFLCFITALHVLGSLTDNDFPAIALSIFPKYFDLVRLLQLAYSLEPAGSHGVWGLDDHQFLCYYWGSAQLINHPRIKPKSVLNTEIVDAFAGRFMYLRAIQFINEVLTQTKKGPFHEHSPMLYDISGVATWSKINSGMFKMYIAEVIQKFVVVQHLLFGSLLPFVEAADFIVPQTSGSKPL</sequence>
<feature type="region of interest" description="Disordered" evidence="11">
    <location>
        <begin position="545"/>
        <end position="566"/>
    </location>
</feature>
<keyword evidence="13" id="KW-1185">Reference proteome</keyword>
<dbReference type="GO" id="GO:0000159">
    <property type="term" value="C:protein phosphatase type 2A complex"/>
    <property type="evidence" value="ECO:0007669"/>
    <property type="project" value="TreeGrafter"/>
</dbReference>
<organism evidence="12 13">
    <name type="scientific">Physocladia obscura</name>
    <dbReference type="NCBI Taxonomy" id="109957"/>
    <lineage>
        <taxon>Eukaryota</taxon>
        <taxon>Fungi</taxon>
        <taxon>Fungi incertae sedis</taxon>
        <taxon>Chytridiomycota</taxon>
        <taxon>Chytridiomycota incertae sedis</taxon>
        <taxon>Chytridiomycetes</taxon>
        <taxon>Chytridiales</taxon>
        <taxon>Chytriomycetaceae</taxon>
        <taxon>Physocladia</taxon>
    </lineage>
</organism>
<dbReference type="AlphaFoldDB" id="A0AAD5SUI1"/>
<dbReference type="InterPro" id="IPR019775">
    <property type="entry name" value="WD40_repeat_CS"/>
</dbReference>
<evidence type="ECO:0000313" key="13">
    <source>
        <dbReference type="Proteomes" id="UP001211907"/>
    </source>
</evidence>
<comment type="similarity">
    <text evidence="3">Belongs to the PTPA-type PPIase family.</text>
</comment>
<keyword evidence="7" id="KW-0677">Repeat</keyword>
<dbReference type="InterPro" id="IPR036322">
    <property type="entry name" value="WD40_repeat_dom_sf"/>
</dbReference>
<dbReference type="GO" id="GO:0005737">
    <property type="term" value="C:cytoplasm"/>
    <property type="evidence" value="ECO:0007669"/>
    <property type="project" value="UniProtKB-SubCell"/>
</dbReference>
<evidence type="ECO:0000256" key="1">
    <source>
        <dbReference type="ARBA" id="ARBA00000971"/>
    </source>
</evidence>
<dbReference type="PROSITE" id="PS50294">
    <property type="entry name" value="WD_REPEATS_REGION"/>
    <property type="match status" value="1"/>
</dbReference>